<evidence type="ECO:0000259" key="1">
    <source>
        <dbReference type="Pfam" id="PF01656"/>
    </source>
</evidence>
<evidence type="ECO:0000313" key="3">
    <source>
        <dbReference type="Proteomes" id="UP000239322"/>
    </source>
</evidence>
<reference evidence="2 3" key="1">
    <citation type="submission" date="2018-03" db="EMBL/GenBank/DDBJ databases">
        <title>Novel Streptomyces sp. from soil.</title>
        <authorList>
            <person name="Tan G.Y.A."/>
            <person name="Lee Z.Y."/>
        </authorList>
    </citation>
    <scope>NUCLEOTIDE SEQUENCE [LARGE SCALE GENOMIC DNA]</scope>
    <source>
        <strain evidence="2 3">ST5x</strain>
    </source>
</reference>
<dbReference type="Proteomes" id="UP000239322">
    <property type="component" value="Unassembled WGS sequence"/>
</dbReference>
<dbReference type="RefSeq" id="WP_105868988.1">
    <property type="nucleotide sequence ID" value="NZ_PVLV01000165.1"/>
</dbReference>
<protein>
    <recommendedName>
        <fullName evidence="1">CobQ/CobB/MinD/ParA nucleotide binding domain-containing protein</fullName>
    </recommendedName>
</protein>
<keyword evidence="3" id="KW-1185">Reference proteome</keyword>
<dbReference type="PANTHER" id="PTHR13696:SF99">
    <property type="entry name" value="COBYRINIC ACID AC-DIAMIDE SYNTHASE"/>
    <property type="match status" value="1"/>
</dbReference>
<dbReference type="InterPro" id="IPR050678">
    <property type="entry name" value="DNA_Partitioning_ATPase"/>
</dbReference>
<comment type="caution">
    <text evidence="2">The sequence shown here is derived from an EMBL/GenBank/DDBJ whole genome shotgun (WGS) entry which is preliminary data.</text>
</comment>
<dbReference type="InterPro" id="IPR027417">
    <property type="entry name" value="P-loop_NTPase"/>
</dbReference>
<dbReference type="OrthoDB" id="4058958at2"/>
<sequence>MSSAKTTAVAHRDLLPRGRLNPLILAMVLAAGGTAKTTTTTILGTILALRGYIVRIFDLDPQCNTSEILGRREEHKEPDQKTVWDLIKGEATLDEATVPARYRTGYDEDGDPTFAEVPNLFVVHGDSQLTDTDTLLANKPNKFSWFYNLTGQYTRGALVAQEREIWLLDLPANYGKLTLSTLFGMTDDDEVIPPLLVTGKESGALEKLLRELLRMQKEFAGDMAPASPSVKNILLCATPTSSHNAQEYHDTVEEVERDYPGMVLPYVRHSGVTAKQYRRQVTPPISDPKSAPSVDYEKVADALGFPDLEP</sequence>
<proteinExistence type="predicted"/>
<organism evidence="2 3">
    <name type="scientific">Streptomyces solincola</name>
    <dbReference type="NCBI Taxonomy" id="2100817"/>
    <lineage>
        <taxon>Bacteria</taxon>
        <taxon>Bacillati</taxon>
        <taxon>Actinomycetota</taxon>
        <taxon>Actinomycetes</taxon>
        <taxon>Kitasatosporales</taxon>
        <taxon>Streptomycetaceae</taxon>
        <taxon>Streptomyces</taxon>
    </lineage>
</organism>
<dbReference type="Pfam" id="PF01656">
    <property type="entry name" value="CbiA"/>
    <property type="match status" value="1"/>
</dbReference>
<dbReference type="PANTHER" id="PTHR13696">
    <property type="entry name" value="P-LOOP CONTAINING NUCLEOSIDE TRIPHOSPHATE HYDROLASE"/>
    <property type="match status" value="1"/>
</dbReference>
<gene>
    <name evidence="2" type="ORF">C6N75_12695</name>
</gene>
<evidence type="ECO:0000313" key="2">
    <source>
        <dbReference type="EMBL" id="PRH78858.1"/>
    </source>
</evidence>
<dbReference type="SUPFAM" id="SSF52540">
    <property type="entry name" value="P-loop containing nucleoside triphosphate hydrolases"/>
    <property type="match status" value="1"/>
</dbReference>
<feature type="domain" description="CobQ/CobB/MinD/ParA nucleotide binding" evidence="1">
    <location>
        <begin position="30"/>
        <end position="258"/>
    </location>
</feature>
<dbReference type="EMBL" id="PVLV01000165">
    <property type="protein sequence ID" value="PRH78858.1"/>
    <property type="molecule type" value="Genomic_DNA"/>
</dbReference>
<accession>A0A2S9PWS1</accession>
<dbReference type="Gene3D" id="3.40.50.300">
    <property type="entry name" value="P-loop containing nucleotide triphosphate hydrolases"/>
    <property type="match status" value="1"/>
</dbReference>
<dbReference type="InterPro" id="IPR002586">
    <property type="entry name" value="CobQ/CobB/MinD/ParA_Nub-bd_dom"/>
</dbReference>
<dbReference type="AlphaFoldDB" id="A0A2S9PWS1"/>
<name>A0A2S9PWS1_9ACTN</name>